<keyword evidence="3" id="KW-1185">Reference proteome</keyword>
<reference evidence="2 3" key="2">
    <citation type="journal article" date="2015" name="Stand. Genomic Sci.">
        <title>High quality draft genomic sequence of Arenimonas donghaensis DSM 18148(T).</title>
        <authorList>
            <person name="Chen F."/>
            <person name="Wang H."/>
            <person name="Cao Y."/>
            <person name="Li X."/>
            <person name="Wang G."/>
        </authorList>
    </citation>
    <scope>NUCLEOTIDE SEQUENCE [LARGE SCALE GENOMIC DNA]</scope>
    <source>
        <strain evidence="2 3">HO3-R19</strain>
    </source>
</reference>
<reference evidence="3" key="1">
    <citation type="submission" date="2013-08" db="EMBL/GenBank/DDBJ databases">
        <title>Genome sequencing of Arenimonas donghaensis.</title>
        <authorList>
            <person name="Chen F."/>
            <person name="Wang G."/>
        </authorList>
    </citation>
    <scope>NUCLEOTIDE SEQUENCE [LARGE SCALE GENOMIC DNA]</scope>
    <source>
        <strain evidence="3">HO3-R19</strain>
    </source>
</reference>
<feature type="transmembrane region" description="Helical" evidence="1">
    <location>
        <begin position="90"/>
        <end position="111"/>
    </location>
</feature>
<keyword evidence="1" id="KW-0812">Transmembrane</keyword>
<dbReference type="OrthoDB" id="5966721at2"/>
<dbReference type="Proteomes" id="UP000029085">
    <property type="component" value="Unassembled WGS sequence"/>
</dbReference>
<dbReference type="PATRIC" id="fig|1121014.3.peg.1640"/>
<sequence length="149" mass="15324">MSDADPGAGDGAGKLGDDAQAVLGAARGTASAYLGTLQALHRLFLAEFGLARDALVQAMVLLMLATVMVATTWGLLTALLVAGVRAAGASWPLAIAVPLLLSLLIGGLAAWRARALMRHLDFEATRRQVRLGLKGLPSELPASDDEAAP</sequence>
<proteinExistence type="predicted"/>
<organism evidence="2 3">
    <name type="scientific">Arenimonas donghaensis DSM 18148 = HO3-R19</name>
    <dbReference type="NCBI Taxonomy" id="1121014"/>
    <lineage>
        <taxon>Bacteria</taxon>
        <taxon>Pseudomonadati</taxon>
        <taxon>Pseudomonadota</taxon>
        <taxon>Gammaproteobacteria</taxon>
        <taxon>Lysobacterales</taxon>
        <taxon>Lysobacteraceae</taxon>
        <taxon>Arenimonas</taxon>
    </lineage>
</organism>
<comment type="caution">
    <text evidence="2">The sequence shown here is derived from an EMBL/GenBank/DDBJ whole genome shotgun (WGS) entry which is preliminary data.</text>
</comment>
<dbReference type="RefSeq" id="WP_034223699.1">
    <property type="nucleotide sequence ID" value="NZ_AVCJ01000015.1"/>
</dbReference>
<dbReference type="EMBL" id="AVCJ01000015">
    <property type="protein sequence ID" value="KFL36452.1"/>
    <property type="molecule type" value="Genomic_DNA"/>
</dbReference>
<keyword evidence="1" id="KW-0472">Membrane</keyword>
<gene>
    <name evidence="2" type="ORF">N788_12870</name>
</gene>
<evidence type="ECO:0000256" key="1">
    <source>
        <dbReference type="SAM" id="Phobius"/>
    </source>
</evidence>
<keyword evidence="1" id="KW-1133">Transmembrane helix</keyword>
<feature type="transmembrane region" description="Helical" evidence="1">
    <location>
        <begin position="60"/>
        <end position="84"/>
    </location>
</feature>
<evidence type="ECO:0000313" key="3">
    <source>
        <dbReference type="Proteomes" id="UP000029085"/>
    </source>
</evidence>
<dbReference type="STRING" id="1121014.N788_12870"/>
<dbReference type="AlphaFoldDB" id="A0A087MHU9"/>
<name>A0A087MHU9_9GAMM</name>
<protein>
    <recommendedName>
        <fullName evidence="4">Phage holin family protein</fullName>
    </recommendedName>
</protein>
<accession>A0A087MHU9</accession>
<evidence type="ECO:0008006" key="4">
    <source>
        <dbReference type="Google" id="ProtNLM"/>
    </source>
</evidence>
<evidence type="ECO:0000313" key="2">
    <source>
        <dbReference type="EMBL" id="KFL36452.1"/>
    </source>
</evidence>